<dbReference type="InterPro" id="IPR013162">
    <property type="entry name" value="CD80_C2-set"/>
</dbReference>
<evidence type="ECO:0000259" key="9">
    <source>
        <dbReference type="PROSITE" id="PS50853"/>
    </source>
</evidence>
<sequence length="790" mass="87089">MGHISSIISFEIEAFDNEQTVRCEVNNSAHMEPLKTEVKMLVLFPPQNVTISYEPLQPREEDSVRFECWTSSSNPVAYIAWWKDGSLLNVLHQSETAESIYGGTSTRSRIIVPVTSSDHRSRFTCEAKNDAFQRSVQEQVIINVLFAPVFTTSSKVVEMVEGRSSEVNLTAKSHPEVHTYRWTDKSGAVIHKKTDHYKQTSGVMEDGPVLYFKNVSRHNSGAYTCVAKNEEGSATATLTLNILYPSVIVNITKALEVAEGEAAHLECSVDGNPLNEETITWKRKNSFGVPLVYHNSEIGHSVLTILNVTRKDGGSFECIADNGVGMSSFRTANLTVLYRPTILKQLLQRRVAAGERESAEMSCVADGYPDITFAWSFNGSTISSGQSESFKYSVRQNFRNDTEGRSTIMVKSITQGDFGVYTCIAANHLGHDFASFNLVQRSIPDPPESLEALNVSHQGALLVWSPSFDGGLPQSFQLRIQKNKELPLTFLHIAMNTTSYLLSGIEQGSLYEVSIAAKNALGESEYSAPVTFRTKSLPVMDSTISGPVSSGSSSAEFLPAWLLAAAVIGGLVVVSNIFICIVYIRKKRWCRSSQEATGSPSSDDEAVREKIVKKMPSESRSPFYLTGTAVDLPDERLEVDTFQKPPSVKLHQVSRDCSEDGQSSRRCDCGGRQWSSTLIRSSRSPGDELSAQHEQCPDILKRDNCHCHSVVSVGKRLSEAEVEISSSIGAVMYGKSERQELTTDTTSFMCREPPGPPQITLTTFQSELPIRHTIIGPKLETVINGHDEDS</sequence>
<keyword evidence="2" id="KW-0677">Repeat</keyword>
<dbReference type="SUPFAM" id="SSF49265">
    <property type="entry name" value="Fibronectin type III"/>
    <property type="match status" value="1"/>
</dbReference>
<feature type="domain" description="Ig-like" evidence="8">
    <location>
        <begin position="148"/>
        <end position="241"/>
    </location>
</feature>
<evidence type="ECO:0000256" key="6">
    <source>
        <dbReference type="ARBA" id="ARBA00023319"/>
    </source>
</evidence>
<dbReference type="CDD" id="cd00063">
    <property type="entry name" value="FN3"/>
    <property type="match status" value="1"/>
</dbReference>
<reference evidence="10 11" key="1">
    <citation type="journal article" date="2022" name="Nat. Ecol. Evol.">
        <title>A masculinizing supergene underlies an exaggerated male reproductive morph in a spider.</title>
        <authorList>
            <person name="Hendrickx F."/>
            <person name="De Corte Z."/>
            <person name="Sonet G."/>
            <person name="Van Belleghem S.M."/>
            <person name="Kostlbacher S."/>
            <person name="Vangestel C."/>
        </authorList>
    </citation>
    <scope>NUCLEOTIDE SEQUENCE [LARGE SCALE GENOMIC DNA]</scope>
    <source>
        <strain evidence="10">W744_W776</strain>
    </source>
</reference>
<evidence type="ECO:0000256" key="1">
    <source>
        <dbReference type="ARBA" id="ARBA00004479"/>
    </source>
</evidence>
<gene>
    <name evidence="10" type="ORF">JTE90_023841</name>
</gene>
<keyword evidence="7" id="KW-1133">Transmembrane helix</keyword>
<dbReference type="PANTHER" id="PTHR11640">
    <property type="entry name" value="NEPHRIN"/>
    <property type="match status" value="1"/>
</dbReference>
<dbReference type="SMART" id="SM00060">
    <property type="entry name" value="FN3"/>
    <property type="match status" value="1"/>
</dbReference>
<evidence type="ECO:0000256" key="5">
    <source>
        <dbReference type="ARBA" id="ARBA00023180"/>
    </source>
</evidence>
<dbReference type="CDD" id="cd00096">
    <property type="entry name" value="Ig"/>
    <property type="match status" value="1"/>
</dbReference>
<feature type="domain" description="Ig-like" evidence="8">
    <location>
        <begin position="46"/>
        <end position="137"/>
    </location>
</feature>
<feature type="domain" description="Fibronectin type-III" evidence="9">
    <location>
        <begin position="446"/>
        <end position="537"/>
    </location>
</feature>
<evidence type="ECO:0000259" key="8">
    <source>
        <dbReference type="PROSITE" id="PS50835"/>
    </source>
</evidence>
<dbReference type="SUPFAM" id="SSF48726">
    <property type="entry name" value="Immunoglobulin"/>
    <property type="match status" value="4"/>
</dbReference>
<evidence type="ECO:0000256" key="2">
    <source>
        <dbReference type="ARBA" id="ARBA00022737"/>
    </source>
</evidence>
<dbReference type="Pfam" id="PF08205">
    <property type="entry name" value="C2-set_2"/>
    <property type="match status" value="1"/>
</dbReference>
<evidence type="ECO:0000313" key="11">
    <source>
        <dbReference type="Proteomes" id="UP000827092"/>
    </source>
</evidence>
<evidence type="ECO:0008006" key="12">
    <source>
        <dbReference type="Google" id="ProtNLM"/>
    </source>
</evidence>
<evidence type="ECO:0000256" key="7">
    <source>
        <dbReference type="SAM" id="Phobius"/>
    </source>
</evidence>
<dbReference type="GO" id="GO:0030154">
    <property type="term" value="P:cell differentiation"/>
    <property type="evidence" value="ECO:0007669"/>
    <property type="project" value="UniProtKB-ARBA"/>
</dbReference>
<evidence type="ECO:0000256" key="4">
    <source>
        <dbReference type="ARBA" id="ARBA00023157"/>
    </source>
</evidence>
<dbReference type="Pfam" id="PF00041">
    <property type="entry name" value="fn3"/>
    <property type="match status" value="1"/>
</dbReference>
<dbReference type="GO" id="GO:0098609">
    <property type="term" value="P:cell-cell adhesion"/>
    <property type="evidence" value="ECO:0007669"/>
    <property type="project" value="TreeGrafter"/>
</dbReference>
<keyword evidence="7" id="KW-0812">Transmembrane</keyword>
<feature type="transmembrane region" description="Helical" evidence="7">
    <location>
        <begin position="560"/>
        <end position="584"/>
    </location>
</feature>
<dbReference type="InterPro" id="IPR003598">
    <property type="entry name" value="Ig_sub2"/>
</dbReference>
<organism evidence="10 11">
    <name type="scientific">Oedothorax gibbosus</name>
    <dbReference type="NCBI Taxonomy" id="931172"/>
    <lineage>
        <taxon>Eukaryota</taxon>
        <taxon>Metazoa</taxon>
        <taxon>Ecdysozoa</taxon>
        <taxon>Arthropoda</taxon>
        <taxon>Chelicerata</taxon>
        <taxon>Arachnida</taxon>
        <taxon>Araneae</taxon>
        <taxon>Araneomorphae</taxon>
        <taxon>Entelegynae</taxon>
        <taxon>Araneoidea</taxon>
        <taxon>Linyphiidae</taxon>
        <taxon>Erigoninae</taxon>
        <taxon>Oedothorax</taxon>
    </lineage>
</organism>
<dbReference type="GO" id="GO:0005911">
    <property type="term" value="C:cell-cell junction"/>
    <property type="evidence" value="ECO:0007669"/>
    <property type="project" value="TreeGrafter"/>
</dbReference>
<dbReference type="AlphaFoldDB" id="A0AAV6VJI4"/>
<dbReference type="Pfam" id="PF13927">
    <property type="entry name" value="Ig_3"/>
    <property type="match status" value="1"/>
</dbReference>
<dbReference type="EMBL" id="JAFNEN010000073">
    <property type="protein sequence ID" value="KAG8196288.1"/>
    <property type="molecule type" value="Genomic_DNA"/>
</dbReference>
<proteinExistence type="predicted"/>
<dbReference type="Pfam" id="PF07679">
    <property type="entry name" value="I-set"/>
    <property type="match status" value="2"/>
</dbReference>
<dbReference type="SMART" id="SM00408">
    <property type="entry name" value="IGc2"/>
    <property type="match status" value="4"/>
</dbReference>
<comment type="subcellular location">
    <subcellularLocation>
        <location evidence="1">Membrane</location>
        <topology evidence="1">Single-pass type I membrane protein</topology>
    </subcellularLocation>
</comment>
<dbReference type="InterPro" id="IPR036116">
    <property type="entry name" value="FN3_sf"/>
</dbReference>
<dbReference type="PROSITE" id="PS50835">
    <property type="entry name" value="IG_LIKE"/>
    <property type="match status" value="4"/>
</dbReference>
<dbReference type="PROSITE" id="PS50853">
    <property type="entry name" value="FN3"/>
    <property type="match status" value="1"/>
</dbReference>
<protein>
    <recommendedName>
        <fullName evidence="12">Nephrin</fullName>
    </recommendedName>
</protein>
<dbReference type="Gene3D" id="2.60.40.10">
    <property type="entry name" value="Immunoglobulins"/>
    <property type="match status" value="5"/>
</dbReference>
<keyword evidence="4" id="KW-1015">Disulfide bond</keyword>
<keyword evidence="6" id="KW-0393">Immunoglobulin domain</keyword>
<evidence type="ECO:0000256" key="3">
    <source>
        <dbReference type="ARBA" id="ARBA00023136"/>
    </source>
</evidence>
<dbReference type="GO" id="GO:0009653">
    <property type="term" value="P:anatomical structure morphogenesis"/>
    <property type="evidence" value="ECO:0007669"/>
    <property type="project" value="UniProtKB-ARBA"/>
</dbReference>
<feature type="domain" description="Ig-like" evidence="8">
    <location>
        <begin position="245"/>
        <end position="335"/>
    </location>
</feature>
<accession>A0AAV6VJI4</accession>
<dbReference type="InterPro" id="IPR013783">
    <property type="entry name" value="Ig-like_fold"/>
</dbReference>
<dbReference type="SMART" id="SM00409">
    <property type="entry name" value="IG"/>
    <property type="match status" value="4"/>
</dbReference>
<dbReference type="InterPro" id="IPR051275">
    <property type="entry name" value="Cell_adhesion_signaling"/>
</dbReference>
<keyword evidence="3 7" id="KW-0472">Membrane</keyword>
<dbReference type="InterPro" id="IPR003961">
    <property type="entry name" value="FN3_dom"/>
</dbReference>
<keyword evidence="5" id="KW-0325">Glycoprotein</keyword>
<dbReference type="InterPro" id="IPR013098">
    <property type="entry name" value="Ig_I-set"/>
</dbReference>
<dbReference type="Proteomes" id="UP000827092">
    <property type="component" value="Unassembled WGS sequence"/>
</dbReference>
<dbReference type="GO" id="GO:0050839">
    <property type="term" value="F:cell adhesion molecule binding"/>
    <property type="evidence" value="ECO:0007669"/>
    <property type="project" value="TreeGrafter"/>
</dbReference>
<comment type="caution">
    <text evidence="10">The sequence shown here is derived from an EMBL/GenBank/DDBJ whole genome shotgun (WGS) entry which is preliminary data.</text>
</comment>
<dbReference type="PANTHER" id="PTHR11640:SF31">
    <property type="entry name" value="IRREGULAR CHIASM C-ROUGHEST PROTEIN-RELATED"/>
    <property type="match status" value="1"/>
</dbReference>
<evidence type="ECO:0000313" key="10">
    <source>
        <dbReference type="EMBL" id="KAG8196288.1"/>
    </source>
</evidence>
<dbReference type="InterPro" id="IPR007110">
    <property type="entry name" value="Ig-like_dom"/>
</dbReference>
<keyword evidence="11" id="KW-1185">Reference proteome</keyword>
<name>A0AAV6VJI4_9ARAC</name>
<dbReference type="InterPro" id="IPR036179">
    <property type="entry name" value="Ig-like_dom_sf"/>
</dbReference>
<dbReference type="GO" id="GO:0005886">
    <property type="term" value="C:plasma membrane"/>
    <property type="evidence" value="ECO:0007669"/>
    <property type="project" value="TreeGrafter"/>
</dbReference>
<feature type="domain" description="Ig-like" evidence="8">
    <location>
        <begin position="340"/>
        <end position="444"/>
    </location>
</feature>
<dbReference type="InterPro" id="IPR003599">
    <property type="entry name" value="Ig_sub"/>
</dbReference>